<dbReference type="RefSeq" id="WP_167149980.1">
    <property type="nucleotide sequence ID" value="NZ_JAAMOX010000001.1"/>
</dbReference>
<name>A0A7X5R1P4_9MICO</name>
<reference evidence="1 2" key="1">
    <citation type="submission" date="2020-02" db="EMBL/GenBank/DDBJ databases">
        <title>Sequencing the genomes of 1000 actinobacteria strains.</title>
        <authorList>
            <person name="Klenk H.-P."/>
        </authorList>
    </citation>
    <scope>NUCLEOTIDE SEQUENCE [LARGE SCALE GENOMIC DNA]</scope>
    <source>
        <strain evidence="1 2">DSM 27960</strain>
    </source>
</reference>
<dbReference type="AlphaFoldDB" id="A0A7X5R1P4"/>
<dbReference type="SUPFAM" id="SSF141318">
    <property type="entry name" value="TM0957-like"/>
    <property type="match status" value="1"/>
</dbReference>
<proteinExistence type="predicted"/>
<dbReference type="Proteomes" id="UP000541033">
    <property type="component" value="Unassembled WGS sequence"/>
</dbReference>
<dbReference type="PIRSF" id="PIRSF033535">
    <property type="entry name" value="UCP033535_plp"/>
    <property type="match status" value="1"/>
</dbReference>
<keyword evidence="2" id="KW-1185">Reference proteome</keyword>
<dbReference type="InterPro" id="IPR014582">
    <property type="entry name" value="UCP033535_lipo"/>
</dbReference>
<dbReference type="InterPro" id="IPR036215">
    <property type="entry name" value="TM0957-like_sf"/>
</dbReference>
<sequence length="221" mass="23166">MSEDPKPVRQQQRRWLKPTITAVAALALLGGMIASTQVRTTAEAEAADPAKFDAAEFATTAFHDDIEPFVSKNAVDIVELHTAIAADPDAAGEEFGSREGPSTAWTFPVSFTGVAGELKGSLLPISVEGFPADVTLYLQVGPAINGTALRDVTGEITFQQFVNQLAYQNAATEINNRVKELVLADVDVATLPGKTLTVEGAFALGGNAAALQVVPTSIEVG</sequence>
<dbReference type="Pfam" id="PF10054">
    <property type="entry name" value="DUF2291"/>
    <property type="match status" value="1"/>
</dbReference>
<comment type="caution">
    <text evidence="1">The sequence shown here is derived from an EMBL/GenBank/DDBJ whole genome shotgun (WGS) entry which is preliminary data.</text>
</comment>
<keyword evidence="1" id="KW-0449">Lipoprotein</keyword>
<evidence type="ECO:0000313" key="2">
    <source>
        <dbReference type="Proteomes" id="UP000541033"/>
    </source>
</evidence>
<dbReference type="EMBL" id="JAAMOX010000001">
    <property type="protein sequence ID" value="NIH53951.1"/>
    <property type="molecule type" value="Genomic_DNA"/>
</dbReference>
<accession>A0A7X5R1P4</accession>
<protein>
    <submittedName>
        <fullName evidence="1">Putative lipoprotein</fullName>
    </submittedName>
</protein>
<evidence type="ECO:0000313" key="1">
    <source>
        <dbReference type="EMBL" id="NIH53951.1"/>
    </source>
</evidence>
<organism evidence="1 2">
    <name type="scientific">Lysinibacter cavernae</name>
    <dbReference type="NCBI Taxonomy" id="1640652"/>
    <lineage>
        <taxon>Bacteria</taxon>
        <taxon>Bacillati</taxon>
        <taxon>Actinomycetota</taxon>
        <taxon>Actinomycetes</taxon>
        <taxon>Micrococcales</taxon>
        <taxon>Microbacteriaceae</taxon>
        <taxon>Lysinibacter</taxon>
    </lineage>
</organism>
<gene>
    <name evidence="1" type="ORF">FHX76_001819</name>
</gene>